<evidence type="ECO:0000313" key="3">
    <source>
        <dbReference type="Proteomes" id="UP000499080"/>
    </source>
</evidence>
<feature type="transmembrane region" description="Helical" evidence="1">
    <location>
        <begin position="364"/>
        <end position="381"/>
    </location>
</feature>
<sequence>MYLSSSDFRTSFRKSKKLAQHKHICGNKEKPPCSIPRLLFLFLCYTGLNKESDTCALYRITTLTFNLVLICTNISSWYLIWQMSKIPNLEVELARLTCYLFAVAIYYSVRRKRKLLTKTIKIMSRISSPSSLHERKLNILVLMILCMPIFFSLSLLLLAANPTDSKKTSTIKEFLTGFRFYCYALVHPTFTNLVAFLYCVLCQRCYSFIDNLTEEISESPAKLFNPAKQIAVLKRKATIDDVLKNVQNIFSFASFFIVTANFLSCGAVIAWALTNQLKDYQTFMAIRSVYSVVNSFASLTSVLWIAGELPIRVQRLKEAFYEKAHRRLLSAHHHLKEPELKRELLEKSDHAFTACNIIHFRRSTLLVVFGTLLTYTVLVVSEVN</sequence>
<feature type="transmembrane region" description="Helical" evidence="1">
    <location>
        <begin position="93"/>
        <end position="109"/>
    </location>
</feature>
<feature type="transmembrane region" description="Helical" evidence="1">
    <location>
        <begin position="180"/>
        <end position="201"/>
    </location>
</feature>
<feature type="transmembrane region" description="Helical" evidence="1">
    <location>
        <begin position="56"/>
        <end position="81"/>
    </location>
</feature>
<gene>
    <name evidence="2" type="ORF">AVEN_214197_1</name>
</gene>
<evidence type="ECO:0008006" key="4">
    <source>
        <dbReference type="Google" id="ProtNLM"/>
    </source>
</evidence>
<protein>
    <recommendedName>
        <fullName evidence="4">Gustatory receptor</fullName>
    </recommendedName>
</protein>
<keyword evidence="1" id="KW-0812">Transmembrane</keyword>
<organism evidence="2 3">
    <name type="scientific">Araneus ventricosus</name>
    <name type="common">Orbweaver spider</name>
    <name type="synonym">Epeira ventricosa</name>
    <dbReference type="NCBI Taxonomy" id="182803"/>
    <lineage>
        <taxon>Eukaryota</taxon>
        <taxon>Metazoa</taxon>
        <taxon>Ecdysozoa</taxon>
        <taxon>Arthropoda</taxon>
        <taxon>Chelicerata</taxon>
        <taxon>Arachnida</taxon>
        <taxon>Araneae</taxon>
        <taxon>Araneomorphae</taxon>
        <taxon>Entelegynae</taxon>
        <taxon>Araneoidea</taxon>
        <taxon>Araneidae</taxon>
        <taxon>Araneus</taxon>
    </lineage>
</organism>
<keyword evidence="1" id="KW-0472">Membrane</keyword>
<dbReference type="AlphaFoldDB" id="A0A4Y2FWA3"/>
<dbReference type="Proteomes" id="UP000499080">
    <property type="component" value="Unassembled WGS sequence"/>
</dbReference>
<keyword evidence="1" id="KW-1133">Transmembrane helix</keyword>
<comment type="caution">
    <text evidence="2">The sequence shown here is derived from an EMBL/GenBank/DDBJ whole genome shotgun (WGS) entry which is preliminary data.</text>
</comment>
<accession>A0A4Y2FWA3</accession>
<reference evidence="2 3" key="1">
    <citation type="journal article" date="2019" name="Sci. Rep.">
        <title>Orb-weaving spider Araneus ventricosus genome elucidates the spidroin gene catalogue.</title>
        <authorList>
            <person name="Kono N."/>
            <person name="Nakamura H."/>
            <person name="Ohtoshi R."/>
            <person name="Moran D.A.P."/>
            <person name="Shinohara A."/>
            <person name="Yoshida Y."/>
            <person name="Fujiwara M."/>
            <person name="Mori M."/>
            <person name="Tomita M."/>
            <person name="Arakawa K."/>
        </authorList>
    </citation>
    <scope>NUCLEOTIDE SEQUENCE [LARGE SCALE GENOMIC DNA]</scope>
</reference>
<feature type="transmembrane region" description="Helical" evidence="1">
    <location>
        <begin position="137"/>
        <end position="160"/>
    </location>
</feature>
<feature type="transmembrane region" description="Helical" evidence="1">
    <location>
        <begin position="285"/>
        <end position="307"/>
    </location>
</feature>
<evidence type="ECO:0000256" key="1">
    <source>
        <dbReference type="SAM" id="Phobius"/>
    </source>
</evidence>
<name>A0A4Y2FWA3_ARAVE</name>
<proteinExistence type="predicted"/>
<feature type="transmembrane region" description="Helical" evidence="1">
    <location>
        <begin position="249"/>
        <end position="273"/>
    </location>
</feature>
<dbReference type="EMBL" id="BGPR01001072">
    <property type="protein sequence ID" value="GBM44669.1"/>
    <property type="molecule type" value="Genomic_DNA"/>
</dbReference>
<keyword evidence="3" id="KW-1185">Reference proteome</keyword>
<evidence type="ECO:0000313" key="2">
    <source>
        <dbReference type="EMBL" id="GBM44669.1"/>
    </source>
</evidence>
<dbReference type="OrthoDB" id="6436076at2759"/>